<dbReference type="Proteomes" id="UP000656548">
    <property type="component" value="Unassembled WGS sequence"/>
</dbReference>
<evidence type="ECO:0000256" key="6">
    <source>
        <dbReference type="ARBA" id="ARBA00023125"/>
    </source>
</evidence>
<dbReference type="InterPro" id="IPR005751">
    <property type="entry name" value="ATP-dep_DNA_helicase_PcrA"/>
</dbReference>
<evidence type="ECO:0000259" key="13">
    <source>
        <dbReference type="PROSITE" id="PS51198"/>
    </source>
</evidence>
<dbReference type="Pfam" id="PF13361">
    <property type="entry name" value="UvrD_C"/>
    <property type="match status" value="1"/>
</dbReference>
<feature type="domain" description="UvrD-like helicase ATP-binding" evidence="13">
    <location>
        <begin position="22"/>
        <end position="309"/>
    </location>
</feature>
<dbReference type="EC" id="5.6.2.4" evidence="11"/>
<evidence type="ECO:0000256" key="5">
    <source>
        <dbReference type="ARBA" id="ARBA00022840"/>
    </source>
</evidence>
<dbReference type="SUPFAM" id="SSF52540">
    <property type="entry name" value="P-loop containing nucleoside triphosphate hydrolases"/>
    <property type="match status" value="1"/>
</dbReference>
<dbReference type="PANTHER" id="PTHR11070">
    <property type="entry name" value="UVRD / RECB / PCRA DNA HELICASE FAMILY MEMBER"/>
    <property type="match status" value="1"/>
</dbReference>
<evidence type="ECO:0000256" key="8">
    <source>
        <dbReference type="ARBA" id="ARBA00034617"/>
    </source>
</evidence>
<keyword evidence="2 10" id="KW-0547">Nucleotide-binding</keyword>
<dbReference type="PANTHER" id="PTHR11070:SF2">
    <property type="entry name" value="ATP-DEPENDENT DNA HELICASE SRS2"/>
    <property type="match status" value="1"/>
</dbReference>
<keyword evidence="4 10" id="KW-0347">Helicase</keyword>
<evidence type="ECO:0000313" key="16">
    <source>
        <dbReference type="Proteomes" id="UP000656548"/>
    </source>
</evidence>
<dbReference type="CDD" id="cd17932">
    <property type="entry name" value="DEXQc_UvrD"/>
    <property type="match status" value="1"/>
</dbReference>
<organism evidence="15 16">
    <name type="scientific">Amycolatopsis roodepoortensis</name>
    <dbReference type="NCBI Taxonomy" id="700274"/>
    <lineage>
        <taxon>Bacteria</taxon>
        <taxon>Bacillati</taxon>
        <taxon>Actinomycetota</taxon>
        <taxon>Actinomycetes</taxon>
        <taxon>Pseudonocardiales</taxon>
        <taxon>Pseudonocardiaceae</taxon>
        <taxon>Amycolatopsis</taxon>
    </lineage>
</organism>
<dbReference type="RefSeq" id="WP_192747884.1">
    <property type="nucleotide sequence ID" value="NZ_JADBEJ010000008.1"/>
</dbReference>
<dbReference type="InterPro" id="IPR014017">
    <property type="entry name" value="DNA_helicase_UvrD-like_C"/>
</dbReference>
<name>A0ABR9LLW2_9PSEU</name>
<evidence type="ECO:0000259" key="14">
    <source>
        <dbReference type="PROSITE" id="PS51217"/>
    </source>
</evidence>
<feature type="region of interest" description="Disordered" evidence="12">
    <location>
        <begin position="702"/>
        <end position="737"/>
    </location>
</feature>
<keyword evidence="7" id="KW-0413">Isomerase</keyword>
<comment type="caution">
    <text evidence="15">The sequence shown here is derived from an EMBL/GenBank/DDBJ whole genome shotgun (WGS) entry which is preliminary data.</text>
</comment>
<evidence type="ECO:0000256" key="12">
    <source>
        <dbReference type="SAM" id="MobiDB-lite"/>
    </source>
</evidence>
<evidence type="ECO:0000256" key="4">
    <source>
        <dbReference type="ARBA" id="ARBA00022806"/>
    </source>
</evidence>
<comment type="similarity">
    <text evidence="1 11">Belongs to the helicase family. UvrD subfamily.</text>
</comment>
<comment type="catalytic activity">
    <reaction evidence="9 11">
        <text>ATP + H2O = ADP + phosphate + H(+)</text>
        <dbReference type="Rhea" id="RHEA:13065"/>
        <dbReference type="ChEBI" id="CHEBI:15377"/>
        <dbReference type="ChEBI" id="CHEBI:15378"/>
        <dbReference type="ChEBI" id="CHEBI:30616"/>
        <dbReference type="ChEBI" id="CHEBI:43474"/>
        <dbReference type="ChEBI" id="CHEBI:456216"/>
        <dbReference type="EC" id="5.6.2.4"/>
    </reaction>
</comment>
<dbReference type="GO" id="GO:0016787">
    <property type="term" value="F:hydrolase activity"/>
    <property type="evidence" value="ECO:0007669"/>
    <property type="project" value="UniProtKB-KW"/>
</dbReference>
<reference evidence="15 16" key="1">
    <citation type="submission" date="2020-10" db="EMBL/GenBank/DDBJ databases">
        <title>Sequencing the genomes of 1000 actinobacteria strains.</title>
        <authorList>
            <person name="Klenk H.-P."/>
        </authorList>
    </citation>
    <scope>NUCLEOTIDE SEQUENCE [LARGE SCALE GENOMIC DNA]</scope>
    <source>
        <strain evidence="15 16">DSM 46661</strain>
    </source>
</reference>
<dbReference type="InterPro" id="IPR027417">
    <property type="entry name" value="P-loop_NTPase"/>
</dbReference>
<dbReference type="GO" id="GO:0003678">
    <property type="term" value="F:DNA helicase activity"/>
    <property type="evidence" value="ECO:0007669"/>
    <property type="project" value="UniProtKB-EC"/>
</dbReference>
<gene>
    <name evidence="15" type="ORF">H4W30_008730</name>
</gene>
<dbReference type="PROSITE" id="PS51217">
    <property type="entry name" value="UVRD_HELICASE_CTER"/>
    <property type="match status" value="1"/>
</dbReference>
<protein>
    <recommendedName>
        <fullName evidence="11">ATP-dependent DNA helicase</fullName>
        <ecNumber evidence="11">5.6.2.4</ecNumber>
    </recommendedName>
</protein>
<feature type="domain" description="UvrD-like helicase C-terminal" evidence="14">
    <location>
        <begin position="310"/>
        <end position="616"/>
    </location>
</feature>
<proteinExistence type="inferred from homology"/>
<sequence>MNTLFDLPADGPAKSRHSDLLDDLNPAQREAVTHAGSPLLVVAGAGSGKTRVLTRRIAYLLAERDVHPGQIMAITFTNKAAAEMRERVSDLVGRRANAMWVSTFHSMCVRILRREAKTLEMSSSFSIYDSDDTKRLITLVARDLDIDPKKYAARTLAVHISNLKNELIDPETAVADAGNDLERRVAEVYVEYQRRLNQANAFDFDDLIMRTVELLQRYPDVAEYYRRRFRHVLVDEYQDTNHAQYTLVRELVGTEANEAGIEPAELCVVGDADQSIYAFRGATIRNIEEFERDFPNARTVLLEQNYRSTQTILNAANAVIARNPNRRAKRLWTDSGDGEKIVGYVADNEHDEAAFVAGEIDALADKGEADYSDVAVFYRTNNQSRVFEEIFIRLGLPYKVVGGVRFYERREVRDMLAYLRVLANPEDTVSLRRILNVPKRGIGDRAEAVIATYAERERISFAQALRGAVNGEVPLLNPRSAKAITGFVELMDELGEVVESGAEVADILEAVLERTGYRTELEESEDPQDASRVENLTELVTVAREFTEFTTEVAGPEGELPEAEPGVPEPGSLPAFLERVSLVADADSVPSPDGGDDGEGHDAGVVTLMTVHTAKGLEYPVVFGTGWEDGIFPHMRALGDPTELAEERRLAYVAITRARKRLYVSRSMVRSAWGQPQMNPASRFLDELPADLVDWRRLAPSSSSGGFGSSGGSPRAATTWGSRGGGSPASRTASTSPFGKGWKDTVALKLDVGDRVSHDKYGLGTVVACDGTGPRATATIDFGAAGKVRLMLIGSVPMVKL</sequence>
<evidence type="ECO:0000313" key="15">
    <source>
        <dbReference type="EMBL" id="MBE1581649.1"/>
    </source>
</evidence>
<evidence type="ECO:0000256" key="10">
    <source>
        <dbReference type="PROSITE-ProRule" id="PRU00560"/>
    </source>
</evidence>
<dbReference type="Pfam" id="PF00580">
    <property type="entry name" value="UvrD-helicase"/>
    <property type="match status" value="1"/>
</dbReference>
<evidence type="ECO:0000256" key="7">
    <source>
        <dbReference type="ARBA" id="ARBA00023235"/>
    </source>
</evidence>
<evidence type="ECO:0000256" key="11">
    <source>
        <dbReference type="RuleBase" id="RU364053"/>
    </source>
</evidence>
<evidence type="ECO:0000256" key="3">
    <source>
        <dbReference type="ARBA" id="ARBA00022801"/>
    </source>
</evidence>
<dbReference type="EMBL" id="JADBEJ010000008">
    <property type="protein sequence ID" value="MBE1581649.1"/>
    <property type="molecule type" value="Genomic_DNA"/>
</dbReference>
<dbReference type="InterPro" id="IPR000212">
    <property type="entry name" value="DNA_helicase_UvrD/REP"/>
</dbReference>
<dbReference type="InterPro" id="IPR014016">
    <property type="entry name" value="UvrD-like_ATP-bd"/>
</dbReference>
<dbReference type="InterPro" id="IPR013986">
    <property type="entry name" value="DExx_box_DNA_helicase_dom_sf"/>
</dbReference>
<keyword evidence="5 10" id="KW-0067">ATP-binding</keyword>
<keyword evidence="3 10" id="KW-0378">Hydrolase</keyword>
<evidence type="ECO:0000256" key="1">
    <source>
        <dbReference type="ARBA" id="ARBA00009922"/>
    </source>
</evidence>
<dbReference type="Gene3D" id="1.10.10.160">
    <property type="match status" value="1"/>
</dbReference>
<dbReference type="CDD" id="cd18807">
    <property type="entry name" value="SF1_C_UvrD"/>
    <property type="match status" value="2"/>
</dbReference>
<evidence type="ECO:0000256" key="9">
    <source>
        <dbReference type="ARBA" id="ARBA00048988"/>
    </source>
</evidence>
<evidence type="ECO:0000256" key="2">
    <source>
        <dbReference type="ARBA" id="ARBA00022741"/>
    </source>
</evidence>
<dbReference type="PROSITE" id="PS51198">
    <property type="entry name" value="UVRD_HELICASE_ATP_BIND"/>
    <property type="match status" value="1"/>
</dbReference>
<dbReference type="Gene3D" id="3.40.50.300">
    <property type="entry name" value="P-loop containing nucleotide triphosphate hydrolases"/>
    <property type="match status" value="2"/>
</dbReference>
<dbReference type="NCBIfam" id="TIGR01073">
    <property type="entry name" value="pcrA"/>
    <property type="match status" value="1"/>
</dbReference>
<dbReference type="Gene3D" id="1.10.486.10">
    <property type="entry name" value="PCRA, domain 4"/>
    <property type="match status" value="1"/>
</dbReference>
<keyword evidence="6 11" id="KW-0238">DNA-binding</keyword>
<keyword evidence="16" id="KW-1185">Reference proteome</keyword>
<comment type="catalytic activity">
    <reaction evidence="8">
        <text>Couples ATP hydrolysis with the unwinding of duplex DNA by translocating in the 3'-5' direction.</text>
        <dbReference type="EC" id="5.6.2.4"/>
    </reaction>
</comment>
<accession>A0ABR9LLW2</accession>
<dbReference type="Pfam" id="PF21196">
    <property type="entry name" value="PcrA_UvrD_tudor"/>
    <property type="match status" value="1"/>
</dbReference>
<feature type="binding site" evidence="10">
    <location>
        <begin position="43"/>
        <end position="50"/>
    </location>
    <ligand>
        <name>ATP</name>
        <dbReference type="ChEBI" id="CHEBI:30616"/>
    </ligand>
</feature>